<reference evidence="2 3" key="1">
    <citation type="submission" date="2009-01" db="EMBL/GenBank/DDBJ databases">
        <authorList>
            <person name="Qin X."/>
            <person name="Bachman B."/>
            <person name="Battles P."/>
            <person name="Bell A."/>
            <person name="Bess C."/>
            <person name="Bickham C."/>
            <person name="Chaboub L."/>
            <person name="Chen D."/>
            <person name="Coyle M."/>
            <person name="Deiros D.R."/>
            <person name="Dinh H."/>
            <person name="Forbes L."/>
            <person name="Fowler G."/>
            <person name="Francisco L."/>
            <person name="Fu Q."/>
            <person name="Gubbala S."/>
            <person name="Hale W."/>
            <person name="Han Y."/>
            <person name="Hemphill L."/>
            <person name="Highlander S.K."/>
            <person name="Hirani K."/>
            <person name="Hogues M."/>
            <person name="Jackson L."/>
            <person name="Jakkamsetti A."/>
            <person name="Javaid M."/>
            <person name="Jiang H."/>
            <person name="Korchina V."/>
            <person name="Kovar C."/>
            <person name="Lara F."/>
            <person name="Lee S."/>
            <person name="Mata R."/>
            <person name="Mathew T."/>
            <person name="Moen C."/>
            <person name="Morales K."/>
            <person name="Munidasa M."/>
            <person name="Nazareth L."/>
            <person name="Ngo R."/>
            <person name="Nguyen L."/>
            <person name="Okwuonu G."/>
            <person name="Ongeri F."/>
            <person name="Patil S."/>
            <person name="Petrosino J."/>
            <person name="Pham C."/>
            <person name="Pham P."/>
            <person name="Pu L.-L."/>
            <person name="Puazo M."/>
            <person name="Raj R."/>
            <person name="Reid J."/>
            <person name="Rouhana J."/>
            <person name="Saada N."/>
            <person name="Shang Y."/>
            <person name="Simmons D."/>
            <person name="Thornton R."/>
            <person name="Warren J."/>
            <person name="Weissenberger G."/>
            <person name="Zhang J."/>
            <person name="Zhang L."/>
            <person name="Zhou C."/>
            <person name="Zhu D."/>
            <person name="Muzny D."/>
            <person name="Worley K."/>
            <person name="Gibbs R."/>
        </authorList>
    </citation>
    <scope>NUCLEOTIDE SEQUENCE [LARGE SCALE GENOMIC DNA]</scope>
    <source>
        <strain evidence="2 3">ATCC 33300</strain>
    </source>
</reference>
<name>C2FYL4_SPHSI</name>
<proteinExistence type="predicted"/>
<dbReference type="Proteomes" id="UP000006241">
    <property type="component" value="Unassembled WGS sequence"/>
</dbReference>
<evidence type="ECO:0000259" key="1">
    <source>
        <dbReference type="Pfam" id="PF08522"/>
    </source>
</evidence>
<gene>
    <name evidence="2" type="ORF">HMPREF0765_2420</name>
</gene>
<dbReference type="Gene3D" id="3.20.20.80">
    <property type="entry name" value="Glycosidases"/>
    <property type="match status" value="1"/>
</dbReference>
<accession>C2FYL4</accession>
<dbReference type="HOGENOM" id="CLU_027259_0_0_10"/>
<evidence type="ECO:0000313" key="2">
    <source>
        <dbReference type="EMBL" id="EEI91960.1"/>
    </source>
</evidence>
<dbReference type="Pfam" id="PF08522">
    <property type="entry name" value="BT_3987-like_N"/>
    <property type="match status" value="1"/>
</dbReference>
<protein>
    <submittedName>
        <fullName evidence="2">Putative endo-beta-N-acetylglucosaminidase H</fullName>
    </submittedName>
</protein>
<evidence type="ECO:0000313" key="3">
    <source>
        <dbReference type="Proteomes" id="UP000006241"/>
    </source>
</evidence>
<dbReference type="InterPro" id="IPR017853">
    <property type="entry name" value="GH"/>
</dbReference>
<dbReference type="EMBL" id="ACHB01000057">
    <property type="protein sequence ID" value="EEI91960.1"/>
    <property type="molecule type" value="Genomic_DNA"/>
</dbReference>
<sequence length="469" mass="51941">MNNHSYNKICLFVILALITIGGMTSCKEDLVKVATIDEAGFQSSKDALAFITNGEGKINTGNLEFRNSGTTTLQLNLSKAAPDVVNASLAYNEAVLDNYNKQNGTTYTLFPKELLTLSNNGLLQVAKGENKSTQIEVQVKTATSLSTDVSYVIPVRTTISSGNALLSARESDYLIFVKDLSKIPTAAKSTGIEIISCMEVNDTNPLNNLSFTLKGSGKPLIDMVILFSSNINYNEETGKVYVYHNPNVQHLLDNRMKYLKPLKDRGIKVVLSILGNHDRAGVANLSDNTAREFAKELKAVCDAYDLDGVFFDDEYSKEIYPPPPGFVYPSSDAAARLFYETKKVMPNKFTLAYVYSSTRSFNAVDGVQPGQFVDYGLHDYGGSYDLSGNYPGMSKKGMALYSQEFARGYYTTAANLKRLRDGGYGAHMIFAMDPNRSNFLRQQRQMSDIAKTLFDDELVFDGKIYKKDW</sequence>
<feature type="domain" description="BT-3987-like N-terminal" evidence="1">
    <location>
        <begin position="58"/>
        <end position="162"/>
    </location>
</feature>
<dbReference type="AlphaFoldDB" id="C2FYL4"/>
<dbReference type="RefSeq" id="WP_003010870.1">
    <property type="nucleotide sequence ID" value="NZ_GG668633.1"/>
</dbReference>
<dbReference type="Gene3D" id="2.60.40.1740">
    <property type="entry name" value="hypothetical protein (bacova_03559)"/>
    <property type="match status" value="1"/>
</dbReference>
<comment type="caution">
    <text evidence="2">The sequence shown here is derived from an EMBL/GenBank/DDBJ whole genome shotgun (WGS) entry which is preliminary data.</text>
</comment>
<organism evidence="2 3">
    <name type="scientific">Sphingobacterium spiritivorum ATCC 33300</name>
    <dbReference type="NCBI Taxonomy" id="525372"/>
    <lineage>
        <taxon>Bacteria</taxon>
        <taxon>Pseudomonadati</taxon>
        <taxon>Bacteroidota</taxon>
        <taxon>Sphingobacteriia</taxon>
        <taxon>Sphingobacteriales</taxon>
        <taxon>Sphingobacteriaceae</taxon>
        <taxon>Sphingobacterium</taxon>
    </lineage>
</organism>
<dbReference type="SUPFAM" id="SSF51445">
    <property type="entry name" value="(Trans)glycosidases"/>
    <property type="match status" value="1"/>
</dbReference>
<dbReference type="InterPro" id="IPR013728">
    <property type="entry name" value="BT_3987-like_N"/>
</dbReference>